<dbReference type="Gene3D" id="3.10.50.40">
    <property type="match status" value="2"/>
</dbReference>
<dbReference type="Pfam" id="PF13624">
    <property type="entry name" value="SurA_N_3"/>
    <property type="match status" value="1"/>
</dbReference>
<evidence type="ECO:0000256" key="10">
    <source>
        <dbReference type="ARBA" id="ARBA00042775"/>
    </source>
</evidence>
<keyword evidence="13" id="KW-0413">Isomerase</keyword>
<keyword evidence="4 11" id="KW-0812">Transmembrane</keyword>
<evidence type="ECO:0000256" key="5">
    <source>
        <dbReference type="ARBA" id="ARBA00022989"/>
    </source>
</evidence>
<evidence type="ECO:0000256" key="6">
    <source>
        <dbReference type="ARBA" id="ARBA00023136"/>
    </source>
</evidence>
<name>A0A3B0W5Y1_9ZZZZ</name>
<dbReference type="EMBL" id="UOEY01000067">
    <property type="protein sequence ID" value="VAW39044.1"/>
    <property type="molecule type" value="Genomic_DNA"/>
</dbReference>
<keyword evidence="3" id="KW-0997">Cell inner membrane</keyword>
<feature type="transmembrane region" description="Helical" evidence="11">
    <location>
        <begin position="12"/>
        <end position="31"/>
    </location>
</feature>
<dbReference type="InterPro" id="IPR052029">
    <property type="entry name" value="PpiD_chaperone"/>
</dbReference>
<feature type="domain" description="PpiC" evidence="12">
    <location>
        <begin position="412"/>
        <end position="473"/>
    </location>
</feature>
<dbReference type="InterPro" id="IPR023058">
    <property type="entry name" value="PPIase_PpiC_CS"/>
</dbReference>
<accession>A0A3B0W5Y1</accession>
<evidence type="ECO:0000256" key="1">
    <source>
        <dbReference type="ARBA" id="ARBA00004382"/>
    </source>
</evidence>
<evidence type="ECO:0000256" key="2">
    <source>
        <dbReference type="ARBA" id="ARBA00022475"/>
    </source>
</evidence>
<sequence>MLNMLRKQAQSTVIQIMVLAIIVVFVFWGVGTNFMNKRNSVAVVNGENISLRDFQSSYDRVLDNYRQQFGGSIPRAILKKLDLKRQVLGQLIRDELLRQGGRAMGIPVSKLAIQLKIKNMDVFKQNGHFDIKRYRSVLSQNKMTPASFEAGLRHDLLVQRVSDSIRGFALVDDSEVQNRLDYANEEVKLAYVVMKGDDFRDKVEVKDKDLTAWYQKHRDNYRSEPKIRLKYLYFDVDRYMDRIKLADGAVKAQYEAEKAKFRVPEQRHALHIFFKVSKKDDNQVREAEKKKAEAVLKLVRGGMDFAAAARKYSEGPTAASGGDLGFFSRGRMVKSFDDVVFSLKPGEISGVVESPFGYHIIKLVAVRPAFTRSFDQVKGEIAAAMKRRLAKAQAFKRASTAYEDIIRSGSLKKYSQNNKSEKVIETGYFSRSAPPKTIVADPKFLQEAFRLKKGELSSLVETGKGYAILFVDDIREPVVPALKDIRDRVVADYRKAKGVELARQAAESLLKAAREKKGLAAVVSGTARLQESGYLKRSAAGAGIPRQVVVQAFALSLKNPLPREPVAVGNEFYVFQLQERREGAEKINEAQRQQLKAQLLASAQSRLLRDWLVYMQSKSKIWTNKQILQ</sequence>
<keyword evidence="5 11" id="KW-1133">Transmembrane helix</keyword>
<evidence type="ECO:0000256" key="11">
    <source>
        <dbReference type="SAM" id="Phobius"/>
    </source>
</evidence>
<dbReference type="Pfam" id="PF13616">
    <property type="entry name" value="Rotamase_3"/>
    <property type="match status" value="1"/>
</dbReference>
<dbReference type="PANTHER" id="PTHR47529">
    <property type="entry name" value="PEPTIDYL-PROLYL CIS-TRANS ISOMERASE D"/>
    <property type="match status" value="1"/>
</dbReference>
<reference evidence="13" key="1">
    <citation type="submission" date="2018-06" db="EMBL/GenBank/DDBJ databases">
        <authorList>
            <person name="Zhirakovskaya E."/>
        </authorList>
    </citation>
    <scope>NUCLEOTIDE SEQUENCE</scope>
</reference>
<evidence type="ECO:0000256" key="8">
    <source>
        <dbReference type="ARBA" id="ARBA00038408"/>
    </source>
</evidence>
<gene>
    <name evidence="13" type="ORF">MNBD_DELTA04-1013</name>
</gene>
<evidence type="ECO:0000313" key="13">
    <source>
        <dbReference type="EMBL" id="VAW39044.1"/>
    </source>
</evidence>
<keyword evidence="6 11" id="KW-0472">Membrane</keyword>
<keyword evidence="7" id="KW-0143">Chaperone</keyword>
<protein>
    <recommendedName>
        <fullName evidence="9">Periplasmic chaperone PpiD</fullName>
    </recommendedName>
    <alternativeName>
        <fullName evidence="10">Periplasmic folding chaperone</fullName>
    </alternativeName>
</protein>
<comment type="similarity">
    <text evidence="8">Belongs to the PpiD chaperone family.</text>
</comment>
<evidence type="ECO:0000256" key="3">
    <source>
        <dbReference type="ARBA" id="ARBA00022519"/>
    </source>
</evidence>
<dbReference type="PROSITE" id="PS50198">
    <property type="entry name" value="PPIC_PPIASE_2"/>
    <property type="match status" value="2"/>
</dbReference>
<dbReference type="Gene3D" id="1.10.4030.10">
    <property type="entry name" value="Porin chaperone SurA, peptide-binding domain"/>
    <property type="match status" value="1"/>
</dbReference>
<evidence type="ECO:0000259" key="12">
    <source>
        <dbReference type="PROSITE" id="PS50198"/>
    </source>
</evidence>
<dbReference type="PROSITE" id="PS01096">
    <property type="entry name" value="PPIC_PPIASE_1"/>
    <property type="match status" value="1"/>
</dbReference>
<dbReference type="Pfam" id="PF13145">
    <property type="entry name" value="Rotamase_2"/>
    <property type="match status" value="1"/>
</dbReference>
<proteinExistence type="inferred from homology"/>
<dbReference type="SUPFAM" id="SSF109998">
    <property type="entry name" value="Triger factor/SurA peptide-binding domain-like"/>
    <property type="match status" value="1"/>
</dbReference>
<dbReference type="GO" id="GO:0003755">
    <property type="term" value="F:peptidyl-prolyl cis-trans isomerase activity"/>
    <property type="evidence" value="ECO:0007669"/>
    <property type="project" value="InterPro"/>
</dbReference>
<evidence type="ECO:0000256" key="7">
    <source>
        <dbReference type="ARBA" id="ARBA00023186"/>
    </source>
</evidence>
<comment type="subcellular location">
    <subcellularLocation>
        <location evidence="1">Cell inner membrane</location>
        <topology evidence="1">Single-pass type II membrane protein</topology>
        <orientation evidence="1">Periplasmic side</orientation>
    </subcellularLocation>
</comment>
<dbReference type="GO" id="GO:0005886">
    <property type="term" value="C:plasma membrane"/>
    <property type="evidence" value="ECO:0007669"/>
    <property type="project" value="UniProtKB-SubCell"/>
</dbReference>
<dbReference type="PANTHER" id="PTHR47529:SF1">
    <property type="entry name" value="PERIPLASMIC CHAPERONE PPID"/>
    <property type="match status" value="1"/>
</dbReference>
<evidence type="ECO:0000256" key="4">
    <source>
        <dbReference type="ARBA" id="ARBA00022692"/>
    </source>
</evidence>
<dbReference type="InterPro" id="IPR046357">
    <property type="entry name" value="PPIase_dom_sf"/>
</dbReference>
<dbReference type="AlphaFoldDB" id="A0A3B0W5Y1"/>
<dbReference type="InterPro" id="IPR000297">
    <property type="entry name" value="PPIase_PpiC"/>
</dbReference>
<dbReference type="InterPro" id="IPR027304">
    <property type="entry name" value="Trigger_fact/SurA_dom_sf"/>
</dbReference>
<keyword evidence="2" id="KW-1003">Cell membrane</keyword>
<feature type="domain" description="PpiC" evidence="12">
    <location>
        <begin position="264"/>
        <end position="365"/>
    </location>
</feature>
<evidence type="ECO:0000256" key="9">
    <source>
        <dbReference type="ARBA" id="ARBA00040743"/>
    </source>
</evidence>
<dbReference type="SUPFAM" id="SSF54534">
    <property type="entry name" value="FKBP-like"/>
    <property type="match status" value="2"/>
</dbReference>
<organism evidence="13">
    <name type="scientific">hydrothermal vent metagenome</name>
    <dbReference type="NCBI Taxonomy" id="652676"/>
    <lineage>
        <taxon>unclassified sequences</taxon>
        <taxon>metagenomes</taxon>
        <taxon>ecological metagenomes</taxon>
    </lineage>
</organism>